<dbReference type="EMBL" id="CP036268">
    <property type="protein sequence ID" value="QDT38793.1"/>
    <property type="molecule type" value="Genomic_DNA"/>
</dbReference>
<feature type="transmembrane region" description="Helical" evidence="1">
    <location>
        <begin position="153"/>
        <end position="171"/>
    </location>
</feature>
<name>A0A517R4Q1_9PLAN</name>
<feature type="transmembrane region" description="Helical" evidence="1">
    <location>
        <begin position="70"/>
        <end position="93"/>
    </location>
</feature>
<keyword evidence="1" id="KW-0472">Membrane</keyword>
<evidence type="ECO:0000313" key="3">
    <source>
        <dbReference type="Proteomes" id="UP000317318"/>
    </source>
</evidence>
<dbReference type="Pfam" id="PF06182">
    <property type="entry name" value="ABC2_membrane_6"/>
    <property type="match status" value="1"/>
</dbReference>
<evidence type="ECO:0008006" key="4">
    <source>
        <dbReference type="Google" id="ProtNLM"/>
    </source>
</evidence>
<gene>
    <name evidence="2" type="ORF">Pan189_31920</name>
</gene>
<feature type="transmembrane region" description="Helical" evidence="1">
    <location>
        <begin position="26"/>
        <end position="50"/>
    </location>
</feature>
<feature type="transmembrane region" description="Helical" evidence="1">
    <location>
        <begin position="242"/>
        <end position="264"/>
    </location>
</feature>
<feature type="transmembrane region" description="Helical" evidence="1">
    <location>
        <begin position="124"/>
        <end position="141"/>
    </location>
</feature>
<evidence type="ECO:0000256" key="1">
    <source>
        <dbReference type="SAM" id="Phobius"/>
    </source>
</evidence>
<evidence type="ECO:0000313" key="2">
    <source>
        <dbReference type="EMBL" id="QDT38793.1"/>
    </source>
</evidence>
<keyword evidence="3" id="KW-1185">Reference proteome</keyword>
<dbReference type="PANTHER" id="PTHR36832">
    <property type="entry name" value="SLR1174 PROTEIN-RELATED"/>
    <property type="match status" value="1"/>
</dbReference>
<dbReference type="AlphaFoldDB" id="A0A517R4Q1"/>
<feature type="transmembrane region" description="Helical" evidence="1">
    <location>
        <begin position="178"/>
        <end position="199"/>
    </location>
</feature>
<keyword evidence="1" id="KW-1133">Transmembrane helix</keyword>
<dbReference type="Proteomes" id="UP000317318">
    <property type="component" value="Chromosome"/>
</dbReference>
<proteinExistence type="predicted"/>
<organism evidence="2 3">
    <name type="scientific">Stratiformator vulcanicus</name>
    <dbReference type="NCBI Taxonomy" id="2527980"/>
    <lineage>
        <taxon>Bacteria</taxon>
        <taxon>Pseudomonadati</taxon>
        <taxon>Planctomycetota</taxon>
        <taxon>Planctomycetia</taxon>
        <taxon>Planctomycetales</taxon>
        <taxon>Planctomycetaceae</taxon>
        <taxon>Stratiformator</taxon>
    </lineage>
</organism>
<sequence>MLGTLRVNWFILQTSISERLVYRADFIFSTFVRFLPIVTQIFLWGAVYGVTVGSADPGRSINGYTYRDMVAYYLLAMVARAFSSMPGLASGIARDVRDGTIKKYLTQPIDMIGYLFWHRVAHKLVYYVMAGIPFAVVFYLMRDYLPGWPEPALIAAWVCSLILAFLIGFLIESLIGLISFWFLEVSSLLFIYMMFNFFLSGHMIPLDWLPGPIEQVVRYFPLQYLAYTPAAIMLGKFTPAEAWFELSIAFGWFLGLLVLNRIVFAAGVRRYGAFGG</sequence>
<dbReference type="OrthoDB" id="8582979at2"/>
<dbReference type="KEGG" id="svp:Pan189_31920"/>
<dbReference type="PANTHER" id="PTHR36832:SF1">
    <property type="entry name" value="SLR1174 PROTEIN"/>
    <property type="match status" value="1"/>
</dbReference>
<keyword evidence="1" id="KW-0812">Transmembrane</keyword>
<protein>
    <recommendedName>
        <fullName evidence="4">ABC transporter permease</fullName>
    </recommendedName>
</protein>
<reference evidence="2 3" key="1">
    <citation type="submission" date="2019-02" db="EMBL/GenBank/DDBJ databases">
        <title>Deep-cultivation of Planctomycetes and their phenomic and genomic characterization uncovers novel biology.</title>
        <authorList>
            <person name="Wiegand S."/>
            <person name="Jogler M."/>
            <person name="Boedeker C."/>
            <person name="Pinto D."/>
            <person name="Vollmers J."/>
            <person name="Rivas-Marin E."/>
            <person name="Kohn T."/>
            <person name="Peeters S.H."/>
            <person name="Heuer A."/>
            <person name="Rast P."/>
            <person name="Oberbeckmann S."/>
            <person name="Bunk B."/>
            <person name="Jeske O."/>
            <person name="Meyerdierks A."/>
            <person name="Storesund J.E."/>
            <person name="Kallscheuer N."/>
            <person name="Luecker S."/>
            <person name="Lage O.M."/>
            <person name="Pohl T."/>
            <person name="Merkel B.J."/>
            <person name="Hornburger P."/>
            <person name="Mueller R.-W."/>
            <person name="Bruemmer F."/>
            <person name="Labrenz M."/>
            <person name="Spormann A.M."/>
            <person name="Op den Camp H."/>
            <person name="Overmann J."/>
            <person name="Amann R."/>
            <person name="Jetten M.S.M."/>
            <person name="Mascher T."/>
            <person name="Medema M.H."/>
            <person name="Devos D.P."/>
            <person name="Kaster A.-K."/>
            <person name="Ovreas L."/>
            <person name="Rohde M."/>
            <person name="Galperin M.Y."/>
            <person name="Jogler C."/>
        </authorList>
    </citation>
    <scope>NUCLEOTIDE SEQUENCE [LARGE SCALE GENOMIC DNA]</scope>
    <source>
        <strain evidence="2 3">Pan189</strain>
    </source>
</reference>
<accession>A0A517R4Q1</accession>
<dbReference type="InterPro" id="IPR010390">
    <property type="entry name" value="ABC-2_transporter-like"/>
</dbReference>
<dbReference type="RefSeq" id="WP_145364870.1">
    <property type="nucleotide sequence ID" value="NZ_CP036268.1"/>
</dbReference>